<comment type="caution">
    <text evidence="2">The sequence shown here is derived from an EMBL/GenBank/DDBJ whole genome shotgun (WGS) entry which is preliminary data.</text>
</comment>
<reference evidence="2" key="1">
    <citation type="submission" date="2020-05" db="EMBL/GenBank/DDBJ databases">
        <title>WGS assembly of Panicum virgatum.</title>
        <authorList>
            <person name="Lovell J.T."/>
            <person name="Jenkins J."/>
            <person name="Shu S."/>
            <person name="Juenger T.E."/>
            <person name="Schmutz J."/>
        </authorList>
    </citation>
    <scope>NUCLEOTIDE SEQUENCE</scope>
    <source>
        <strain evidence="2">AP13</strain>
    </source>
</reference>
<evidence type="ECO:0000313" key="3">
    <source>
        <dbReference type="Proteomes" id="UP000823388"/>
    </source>
</evidence>
<accession>A0A8T0QVM6</accession>
<dbReference type="AlphaFoldDB" id="A0A8T0QVM6"/>
<feature type="region of interest" description="Disordered" evidence="1">
    <location>
        <begin position="1"/>
        <end position="37"/>
    </location>
</feature>
<feature type="compositionally biased region" description="Polar residues" evidence="1">
    <location>
        <begin position="24"/>
        <end position="36"/>
    </location>
</feature>
<dbReference type="EMBL" id="CM029048">
    <property type="protein sequence ID" value="KAG2577049.1"/>
    <property type="molecule type" value="Genomic_DNA"/>
</dbReference>
<gene>
    <name evidence="2" type="ORF">PVAP13_6NG048530</name>
</gene>
<evidence type="ECO:0000313" key="2">
    <source>
        <dbReference type="EMBL" id="KAG2577049.1"/>
    </source>
</evidence>
<sequence>MGGALSRAESGNREEAKRAATANGPLTVSPSPTSMSEGCDMKKALQGCLVKKHTDRQLPFSQVQLVYNVVLSLHSNCRSMIRLDLPPYMVRLLCQGSWCRCRQEWRLGGGSSSGGTGARQRRAAVDAKLLPWIFF</sequence>
<protein>
    <submittedName>
        <fullName evidence="2">Uncharacterized protein</fullName>
    </submittedName>
</protein>
<proteinExistence type="predicted"/>
<keyword evidence="3" id="KW-1185">Reference proteome</keyword>
<name>A0A8T0QVM6_PANVG</name>
<organism evidence="2 3">
    <name type="scientific">Panicum virgatum</name>
    <name type="common">Blackwell switchgrass</name>
    <dbReference type="NCBI Taxonomy" id="38727"/>
    <lineage>
        <taxon>Eukaryota</taxon>
        <taxon>Viridiplantae</taxon>
        <taxon>Streptophyta</taxon>
        <taxon>Embryophyta</taxon>
        <taxon>Tracheophyta</taxon>
        <taxon>Spermatophyta</taxon>
        <taxon>Magnoliopsida</taxon>
        <taxon>Liliopsida</taxon>
        <taxon>Poales</taxon>
        <taxon>Poaceae</taxon>
        <taxon>PACMAD clade</taxon>
        <taxon>Panicoideae</taxon>
        <taxon>Panicodae</taxon>
        <taxon>Paniceae</taxon>
        <taxon>Panicinae</taxon>
        <taxon>Panicum</taxon>
        <taxon>Panicum sect. Hiantes</taxon>
    </lineage>
</organism>
<evidence type="ECO:0000256" key="1">
    <source>
        <dbReference type="SAM" id="MobiDB-lite"/>
    </source>
</evidence>
<dbReference type="Proteomes" id="UP000823388">
    <property type="component" value="Chromosome 6N"/>
</dbReference>